<keyword evidence="6 9" id="KW-1133">Transmembrane helix</keyword>
<feature type="transmembrane region" description="Helical" evidence="9">
    <location>
        <begin position="44"/>
        <end position="64"/>
    </location>
</feature>
<accession>A0ABQ6C8H3</accession>
<dbReference type="Proteomes" id="UP001156903">
    <property type="component" value="Unassembled WGS sequence"/>
</dbReference>
<dbReference type="InterPro" id="IPR007387">
    <property type="entry name" value="TRAP_DctQ"/>
</dbReference>
<keyword evidence="4 9" id="KW-0997">Cell inner membrane</keyword>
<feature type="transmembrane region" description="Helical" evidence="9">
    <location>
        <begin position="85"/>
        <end position="107"/>
    </location>
</feature>
<evidence type="ECO:0000256" key="6">
    <source>
        <dbReference type="ARBA" id="ARBA00022989"/>
    </source>
</evidence>
<keyword evidence="5 9" id="KW-0812">Transmembrane</keyword>
<evidence type="ECO:0000256" key="9">
    <source>
        <dbReference type="RuleBase" id="RU369079"/>
    </source>
</evidence>
<evidence type="ECO:0000259" key="10">
    <source>
        <dbReference type="Pfam" id="PF04290"/>
    </source>
</evidence>
<keyword evidence="2 9" id="KW-0813">Transport</keyword>
<dbReference type="InterPro" id="IPR055348">
    <property type="entry name" value="DctQ"/>
</dbReference>
<organism evidence="11 12">
    <name type="scientific">Hydrogenophaga electricum</name>
    <dbReference type="NCBI Taxonomy" id="1230953"/>
    <lineage>
        <taxon>Bacteria</taxon>
        <taxon>Pseudomonadati</taxon>
        <taxon>Pseudomonadota</taxon>
        <taxon>Betaproteobacteria</taxon>
        <taxon>Burkholderiales</taxon>
        <taxon>Comamonadaceae</taxon>
        <taxon>Hydrogenophaga</taxon>
    </lineage>
</organism>
<name>A0ABQ6C8H3_9BURK</name>
<proteinExistence type="inferred from homology"/>
<evidence type="ECO:0000313" key="12">
    <source>
        <dbReference type="Proteomes" id="UP001156903"/>
    </source>
</evidence>
<reference evidence="12" key="1">
    <citation type="journal article" date="2019" name="Int. J. Syst. Evol. Microbiol.">
        <title>The Global Catalogue of Microorganisms (GCM) 10K type strain sequencing project: providing services to taxonomists for standard genome sequencing and annotation.</title>
        <authorList>
            <consortium name="The Broad Institute Genomics Platform"/>
            <consortium name="The Broad Institute Genome Sequencing Center for Infectious Disease"/>
            <person name="Wu L."/>
            <person name="Ma J."/>
        </authorList>
    </citation>
    <scope>NUCLEOTIDE SEQUENCE [LARGE SCALE GENOMIC DNA]</scope>
    <source>
        <strain evidence="12">NBRC 109341</strain>
    </source>
</reference>
<gene>
    <name evidence="11" type="ORF">GCM10007935_38890</name>
</gene>
<comment type="caution">
    <text evidence="9">Lacks conserved residue(s) required for the propagation of feature annotation.</text>
</comment>
<comment type="caution">
    <text evidence="11">The sequence shown here is derived from an EMBL/GenBank/DDBJ whole genome shotgun (WGS) entry which is preliminary data.</text>
</comment>
<sequence>MKPWIDRALLGLHTIGAATLFALVGVIAYDVAGRLLFNRPFAGTAELTSAGLVLLTFLQAPHAMREGKLLRVTFFLDRMPPLMRRALDVLAWGIGCAIFLVFVAAGWEPAIEGWKSAEFFGNDAFRLPASPLRFGTLVLWLIGAAVCIGFVVEALRGRAATPASPTH</sequence>
<feature type="transmembrane region" description="Helical" evidence="9">
    <location>
        <begin position="137"/>
        <end position="155"/>
    </location>
</feature>
<comment type="function">
    <text evidence="9">Part of the tripartite ATP-independent periplasmic (TRAP) transport system.</text>
</comment>
<evidence type="ECO:0000256" key="2">
    <source>
        <dbReference type="ARBA" id="ARBA00022448"/>
    </source>
</evidence>
<evidence type="ECO:0000256" key="4">
    <source>
        <dbReference type="ARBA" id="ARBA00022519"/>
    </source>
</evidence>
<evidence type="ECO:0000256" key="7">
    <source>
        <dbReference type="ARBA" id="ARBA00023136"/>
    </source>
</evidence>
<dbReference type="RefSeq" id="WP_284309198.1">
    <property type="nucleotide sequence ID" value="NZ_BSPB01000058.1"/>
</dbReference>
<comment type="subunit">
    <text evidence="9">The complex comprises the extracytoplasmic solute receptor protein and the two transmembrane proteins.</text>
</comment>
<keyword evidence="7 9" id="KW-0472">Membrane</keyword>
<feature type="domain" description="Tripartite ATP-independent periplasmic transporters DctQ component" evidence="10">
    <location>
        <begin position="23"/>
        <end position="156"/>
    </location>
</feature>
<dbReference type="Pfam" id="PF04290">
    <property type="entry name" value="DctQ"/>
    <property type="match status" value="1"/>
</dbReference>
<keyword evidence="3" id="KW-1003">Cell membrane</keyword>
<dbReference type="PANTHER" id="PTHR35011:SF10">
    <property type="entry name" value="TRAP TRANSPORTER SMALL PERMEASE PROTEIN"/>
    <property type="match status" value="1"/>
</dbReference>
<dbReference type="EMBL" id="BSPB01000058">
    <property type="protein sequence ID" value="GLS16449.1"/>
    <property type="molecule type" value="Genomic_DNA"/>
</dbReference>
<evidence type="ECO:0000256" key="1">
    <source>
        <dbReference type="ARBA" id="ARBA00004429"/>
    </source>
</evidence>
<comment type="similarity">
    <text evidence="8 9">Belongs to the TRAP transporter small permease family.</text>
</comment>
<evidence type="ECO:0000256" key="8">
    <source>
        <dbReference type="ARBA" id="ARBA00038436"/>
    </source>
</evidence>
<dbReference type="PANTHER" id="PTHR35011">
    <property type="entry name" value="2,3-DIKETO-L-GULONATE TRAP TRANSPORTER SMALL PERMEASE PROTEIN YIAM"/>
    <property type="match status" value="1"/>
</dbReference>
<comment type="subcellular location">
    <subcellularLocation>
        <location evidence="1 9">Cell inner membrane</location>
        <topology evidence="1 9">Multi-pass membrane protein</topology>
    </subcellularLocation>
</comment>
<protein>
    <recommendedName>
        <fullName evidence="9">TRAP transporter small permease protein</fullName>
    </recommendedName>
</protein>
<evidence type="ECO:0000256" key="3">
    <source>
        <dbReference type="ARBA" id="ARBA00022475"/>
    </source>
</evidence>
<evidence type="ECO:0000313" key="11">
    <source>
        <dbReference type="EMBL" id="GLS16449.1"/>
    </source>
</evidence>
<keyword evidence="12" id="KW-1185">Reference proteome</keyword>
<evidence type="ECO:0000256" key="5">
    <source>
        <dbReference type="ARBA" id="ARBA00022692"/>
    </source>
</evidence>